<dbReference type="Gene3D" id="3.30.2270.10">
    <property type="entry name" value="Folate-binding superfamily"/>
    <property type="match status" value="1"/>
</dbReference>
<proteinExistence type="predicted"/>
<dbReference type="EMBL" id="JAUYVI010000003">
    <property type="protein sequence ID" value="MDQ7248311.1"/>
    <property type="molecule type" value="Genomic_DNA"/>
</dbReference>
<dbReference type="Pfam" id="PF04267">
    <property type="entry name" value="SoxD"/>
    <property type="match status" value="1"/>
</dbReference>
<gene>
    <name evidence="1" type="ORF">Q8A70_11575</name>
</gene>
<organism evidence="1 2">
    <name type="scientific">Dongia sedimenti</name>
    <dbReference type="NCBI Taxonomy" id="3064282"/>
    <lineage>
        <taxon>Bacteria</taxon>
        <taxon>Pseudomonadati</taxon>
        <taxon>Pseudomonadota</taxon>
        <taxon>Alphaproteobacteria</taxon>
        <taxon>Rhodospirillales</taxon>
        <taxon>Dongiaceae</taxon>
        <taxon>Dongia</taxon>
    </lineage>
</organism>
<evidence type="ECO:0000313" key="1">
    <source>
        <dbReference type="EMBL" id="MDQ7248311.1"/>
    </source>
</evidence>
<dbReference type="Proteomes" id="UP001230156">
    <property type="component" value="Unassembled WGS sequence"/>
</dbReference>
<dbReference type="InterPro" id="IPR006279">
    <property type="entry name" value="SoxD"/>
</dbReference>
<evidence type="ECO:0000313" key="2">
    <source>
        <dbReference type="Proteomes" id="UP001230156"/>
    </source>
</evidence>
<dbReference type="NCBIfam" id="TIGR01374">
    <property type="entry name" value="soxD"/>
    <property type="match status" value="1"/>
</dbReference>
<dbReference type="RefSeq" id="WP_379955765.1">
    <property type="nucleotide sequence ID" value="NZ_JAUYVI010000003.1"/>
</dbReference>
<sequence length="100" mass="11756">MFVINCPYCGPRDEHEFGYGHEAHIARPTLEQQGTMSDAEWANYLFLRTNTKGVHFERWVHTKGCRRWFNVARHTVTHEILKVYKMGEPKPDISAENLPR</sequence>
<protein>
    <submittedName>
        <fullName evidence="1">Sarcosine oxidase subunit delta</fullName>
    </submittedName>
</protein>
<dbReference type="InterPro" id="IPR038561">
    <property type="entry name" value="SoxD_sf"/>
</dbReference>
<keyword evidence="2" id="KW-1185">Reference proteome</keyword>
<reference evidence="2" key="1">
    <citation type="submission" date="2023-08" db="EMBL/GenBank/DDBJ databases">
        <title>Rhodospirillaceae gen. nov., a novel taxon isolated from the Yangtze River Yuezi River estuary sludge.</title>
        <authorList>
            <person name="Ruan L."/>
        </authorList>
    </citation>
    <scope>NUCLEOTIDE SEQUENCE [LARGE SCALE GENOMIC DNA]</scope>
    <source>
        <strain evidence="2">R-7</strain>
    </source>
</reference>
<accession>A0ABU0YKQ2</accession>
<name>A0ABU0YKQ2_9PROT</name>
<comment type="caution">
    <text evidence="1">The sequence shown here is derived from an EMBL/GenBank/DDBJ whole genome shotgun (WGS) entry which is preliminary data.</text>
</comment>